<name>X1P9I6_9ZZZZ</name>
<sequence>MKFAKNNLNEINSEGDLNISPHRKAWTKDQIDASINNNWAGDGQ</sequence>
<dbReference type="EMBL" id="BARV01031569">
    <property type="protein sequence ID" value="GAI39136.1"/>
    <property type="molecule type" value="Genomic_DNA"/>
</dbReference>
<accession>X1P9I6</accession>
<comment type="caution">
    <text evidence="1">The sequence shown here is derived from an EMBL/GenBank/DDBJ whole genome shotgun (WGS) entry which is preliminary data.</text>
</comment>
<protein>
    <submittedName>
        <fullName evidence="1">Uncharacterized protein</fullName>
    </submittedName>
</protein>
<proteinExistence type="predicted"/>
<evidence type="ECO:0000313" key="1">
    <source>
        <dbReference type="EMBL" id="GAI39136.1"/>
    </source>
</evidence>
<feature type="non-terminal residue" evidence="1">
    <location>
        <position position="44"/>
    </location>
</feature>
<organism evidence="1">
    <name type="scientific">marine sediment metagenome</name>
    <dbReference type="NCBI Taxonomy" id="412755"/>
    <lineage>
        <taxon>unclassified sequences</taxon>
        <taxon>metagenomes</taxon>
        <taxon>ecological metagenomes</taxon>
    </lineage>
</organism>
<gene>
    <name evidence="1" type="ORF">S06H3_49934</name>
</gene>
<dbReference type="AlphaFoldDB" id="X1P9I6"/>
<reference evidence="1" key="1">
    <citation type="journal article" date="2014" name="Front. Microbiol.">
        <title>High frequency of phylogenetically diverse reductive dehalogenase-homologous genes in deep subseafloor sedimentary metagenomes.</title>
        <authorList>
            <person name="Kawai M."/>
            <person name="Futagami T."/>
            <person name="Toyoda A."/>
            <person name="Takaki Y."/>
            <person name="Nishi S."/>
            <person name="Hori S."/>
            <person name="Arai W."/>
            <person name="Tsubouchi T."/>
            <person name="Morono Y."/>
            <person name="Uchiyama I."/>
            <person name="Ito T."/>
            <person name="Fujiyama A."/>
            <person name="Inagaki F."/>
            <person name="Takami H."/>
        </authorList>
    </citation>
    <scope>NUCLEOTIDE SEQUENCE</scope>
    <source>
        <strain evidence="1">Expedition CK06-06</strain>
    </source>
</reference>